<keyword evidence="1" id="KW-0175">Coiled coil</keyword>
<dbReference type="EMBL" id="CM010715">
    <property type="protein sequence ID" value="RZC48395.1"/>
    <property type="molecule type" value="Genomic_DNA"/>
</dbReference>
<dbReference type="InterPro" id="IPR000270">
    <property type="entry name" value="PB1_dom"/>
</dbReference>
<dbReference type="SMART" id="SM00666">
    <property type="entry name" value="PB1"/>
    <property type="match status" value="1"/>
</dbReference>
<proteinExistence type="predicted"/>
<dbReference type="FunFam" id="3.10.20.90:FF:000058">
    <property type="entry name" value="Octicosapeptide/phox/Bem1p domain kinase superfamily protein"/>
    <property type="match status" value="1"/>
</dbReference>
<dbReference type="InterPro" id="IPR053198">
    <property type="entry name" value="Gynoecium_Dev_Regulator"/>
</dbReference>
<feature type="domain" description="PB1" evidence="3">
    <location>
        <begin position="59"/>
        <end position="148"/>
    </location>
</feature>
<feature type="region of interest" description="Disordered" evidence="2">
    <location>
        <begin position="184"/>
        <end position="203"/>
    </location>
</feature>
<dbReference type="SUPFAM" id="SSF54277">
    <property type="entry name" value="CAD &amp; PB1 domains"/>
    <property type="match status" value="1"/>
</dbReference>
<name>A0A4Y7ILQ8_PAPSO</name>
<evidence type="ECO:0000256" key="1">
    <source>
        <dbReference type="SAM" id="Coils"/>
    </source>
</evidence>
<dbReference type="Proteomes" id="UP000316621">
    <property type="component" value="Chromosome 1"/>
</dbReference>
<keyword evidence="5" id="KW-1185">Reference proteome</keyword>
<sequence length="496" mass="54278">MDNSYSSYAGSGDSSPRSREIDCENQSWEDPSSTTTAAAATNYRVKFMVSYNGKIQPRQHDNQLTYVGGETKILAVERNAKFGTVISKLSAICDFDTVNLKYQLPGEDLDALVSVTNDEDLEHMMMEYDRLNRSSPKPARLRLFLFPVRSNSSSLASAKDGGSTKSNQQWFVDAFNSAQIQQSIDSAAATSPPASETPSNPDFLFGLDNNKCVVSPPSPPQISSPVKAKQDLVQEQQQLIQEQHLQIQDHNREDHRILVGEHAEIQRQIQELQKLQISNQEQQQQTLTRAFAGDYYVQKVPENTVPAGSIPVTLPPVPSVAVPAPPPTAAGYWQERHIAAPPVSSADHQVYLMPTPTGYYQTQLPPPQSVLQVPAGQGYYAPPPPVYREQPVYNVAPQQPQQQQQQVQPRIVMLADGNYAQVGYDSAGRQVLYAAPPAPSPGGVMPPSSYQTVTNGGVVGGGAMDLRQQQQQQQQPKIAAIPEVKIPNLKPAQAAV</sequence>
<dbReference type="Gramene" id="RZC48395">
    <property type="protein sequence ID" value="RZC48395"/>
    <property type="gene ID" value="C5167_041344"/>
</dbReference>
<dbReference type="AlphaFoldDB" id="A0A4Y7ILQ8"/>
<dbReference type="Gene3D" id="3.10.20.90">
    <property type="entry name" value="Phosphatidylinositol 3-kinase Catalytic Subunit, Chain A, domain 1"/>
    <property type="match status" value="1"/>
</dbReference>
<evidence type="ECO:0000259" key="3">
    <source>
        <dbReference type="SMART" id="SM00666"/>
    </source>
</evidence>
<evidence type="ECO:0000256" key="2">
    <source>
        <dbReference type="SAM" id="MobiDB-lite"/>
    </source>
</evidence>
<reference evidence="4 5" key="1">
    <citation type="journal article" date="2018" name="Science">
        <title>The opium poppy genome and morphinan production.</title>
        <authorList>
            <person name="Guo L."/>
            <person name="Winzer T."/>
            <person name="Yang X."/>
            <person name="Li Y."/>
            <person name="Ning Z."/>
            <person name="He Z."/>
            <person name="Teodor R."/>
            <person name="Lu Y."/>
            <person name="Bowser T.A."/>
            <person name="Graham I.A."/>
            <person name="Ye K."/>
        </authorList>
    </citation>
    <scope>NUCLEOTIDE SEQUENCE [LARGE SCALE GENOMIC DNA]</scope>
    <source>
        <strain evidence="5">cv. HN1</strain>
        <tissue evidence="4">Leaves</tissue>
    </source>
</reference>
<feature type="region of interest" description="Disordered" evidence="2">
    <location>
        <begin position="1"/>
        <end position="35"/>
    </location>
</feature>
<dbReference type="Pfam" id="PF00564">
    <property type="entry name" value="PB1"/>
    <property type="match status" value="1"/>
</dbReference>
<protein>
    <recommendedName>
        <fullName evidence="3">PB1 domain-containing protein</fullName>
    </recommendedName>
</protein>
<organism evidence="4 5">
    <name type="scientific">Papaver somniferum</name>
    <name type="common">Opium poppy</name>
    <dbReference type="NCBI Taxonomy" id="3469"/>
    <lineage>
        <taxon>Eukaryota</taxon>
        <taxon>Viridiplantae</taxon>
        <taxon>Streptophyta</taxon>
        <taxon>Embryophyta</taxon>
        <taxon>Tracheophyta</taxon>
        <taxon>Spermatophyta</taxon>
        <taxon>Magnoliopsida</taxon>
        <taxon>Ranunculales</taxon>
        <taxon>Papaveraceae</taxon>
        <taxon>Papaveroideae</taxon>
        <taxon>Papaver</taxon>
    </lineage>
</organism>
<feature type="compositionally biased region" description="Polar residues" evidence="2">
    <location>
        <begin position="24"/>
        <end position="33"/>
    </location>
</feature>
<evidence type="ECO:0000313" key="5">
    <source>
        <dbReference type="Proteomes" id="UP000316621"/>
    </source>
</evidence>
<gene>
    <name evidence="4" type="ORF">C5167_041344</name>
</gene>
<accession>A0A4Y7ILQ8</accession>
<feature type="compositionally biased region" description="Low complexity" evidence="2">
    <location>
        <begin position="184"/>
        <end position="201"/>
    </location>
</feature>
<feature type="compositionally biased region" description="Low complexity" evidence="2">
    <location>
        <begin position="1"/>
        <end position="15"/>
    </location>
</feature>
<feature type="coiled-coil region" evidence="1">
    <location>
        <begin position="233"/>
        <end position="285"/>
    </location>
</feature>
<dbReference type="OrthoDB" id="1938580at2759"/>
<dbReference type="CDD" id="cd06410">
    <property type="entry name" value="PB1_UP2"/>
    <property type="match status" value="1"/>
</dbReference>
<dbReference type="OMA" id="WQERHIA"/>
<dbReference type="PANTHER" id="PTHR31066:SF85">
    <property type="entry name" value="OS02G0809100 PROTEIN"/>
    <property type="match status" value="1"/>
</dbReference>
<evidence type="ECO:0000313" key="4">
    <source>
        <dbReference type="EMBL" id="RZC48395.1"/>
    </source>
</evidence>
<dbReference type="PANTHER" id="PTHR31066">
    <property type="entry name" value="OS05G0427100 PROTEIN-RELATED"/>
    <property type="match status" value="1"/>
</dbReference>